<keyword evidence="4" id="KW-1185">Reference proteome</keyword>
<comment type="caution">
    <text evidence="3">The sequence shown here is derived from an EMBL/GenBank/DDBJ whole genome shotgun (WGS) entry which is preliminary data.</text>
</comment>
<gene>
    <name evidence="3" type="ORF">LV89_01837</name>
</gene>
<evidence type="ECO:0000256" key="1">
    <source>
        <dbReference type="SAM" id="MobiDB-lite"/>
    </source>
</evidence>
<protein>
    <submittedName>
        <fullName evidence="3">Uncharacterized protein</fullName>
    </submittedName>
</protein>
<feature type="region of interest" description="Disordered" evidence="1">
    <location>
        <begin position="127"/>
        <end position="158"/>
    </location>
</feature>
<sequence length="213" mass="22601">MQVGQYVSLKSNTDYVDIYDAPTISSASEGFTAGYIGKVSKVNVAGIGESRFFTEVVNRNNEKKYIDTADNDLFETSATDPKDNTPDNSGTVPSTTPTTPDSTGGSTFDKIVNVFNGLLGIFKSTKKTDTGSGTTDNSGDTQDSSGTDGETPDPSNNAESPFLTWIKTNWLLSILLFILLPGGLILGIIALVKASKKKAALAIQNTQNNGKKI</sequence>
<reference evidence="3 4" key="1">
    <citation type="submission" date="2018-05" db="EMBL/GenBank/DDBJ databases">
        <title>Genomic Encyclopedia of Archaeal and Bacterial Type Strains, Phase II (KMG-II): from individual species to whole genera.</title>
        <authorList>
            <person name="Goeker M."/>
        </authorList>
    </citation>
    <scope>NUCLEOTIDE SEQUENCE [LARGE SCALE GENOMIC DNA]</scope>
    <source>
        <strain evidence="3 4">DSM 22214</strain>
    </source>
</reference>
<dbReference type="EMBL" id="QGGO01000008">
    <property type="protein sequence ID" value="PWK27025.1"/>
    <property type="molecule type" value="Genomic_DNA"/>
</dbReference>
<feature type="compositionally biased region" description="Low complexity" evidence="1">
    <location>
        <begin position="130"/>
        <end position="149"/>
    </location>
</feature>
<evidence type="ECO:0000256" key="2">
    <source>
        <dbReference type="SAM" id="Phobius"/>
    </source>
</evidence>
<accession>A0A316ECC4</accession>
<keyword evidence="2" id="KW-0472">Membrane</keyword>
<dbReference type="RefSeq" id="WP_109742599.1">
    <property type="nucleotide sequence ID" value="NZ_QGGO01000008.1"/>
</dbReference>
<feature type="region of interest" description="Disordered" evidence="1">
    <location>
        <begin position="68"/>
        <end position="106"/>
    </location>
</feature>
<dbReference type="Proteomes" id="UP000245489">
    <property type="component" value="Unassembled WGS sequence"/>
</dbReference>
<keyword evidence="2" id="KW-0812">Transmembrane</keyword>
<evidence type="ECO:0000313" key="3">
    <source>
        <dbReference type="EMBL" id="PWK27025.1"/>
    </source>
</evidence>
<feature type="compositionally biased region" description="Low complexity" evidence="1">
    <location>
        <begin position="89"/>
        <end position="106"/>
    </location>
</feature>
<proteinExistence type="predicted"/>
<feature type="transmembrane region" description="Helical" evidence="2">
    <location>
        <begin position="170"/>
        <end position="192"/>
    </location>
</feature>
<evidence type="ECO:0000313" key="4">
    <source>
        <dbReference type="Proteomes" id="UP000245489"/>
    </source>
</evidence>
<name>A0A316ECC4_9BACT</name>
<organism evidence="3 4">
    <name type="scientific">Arcicella aurantiaca</name>
    <dbReference type="NCBI Taxonomy" id="591202"/>
    <lineage>
        <taxon>Bacteria</taxon>
        <taxon>Pseudomonadati</taxon>
        <taxon>Bacteroidota</taxon>
        <taxon>Cytophagia</taxon>
        <taxon>Cytophagales</taxon>
        <taxon>Flectobacillaceae</taxon>
        <taxon>Arcicella</taxon>
    </lineage>
</organism>
<keyword evidence="2" id="KW-1133">Transmembrane helix</keyword>
<dbReference type="AlphaFoldDB" id="A0A316ECC4"/>